<sequence length="170" mass="19024">MKKQWFILSAIILLGLLAIYQTTSANKEELPKVGYKAPAVSLQGLDGKIYSFETLIGKPVVLNFWASWCAPCKIEAPELVKLHEKYKDQVEIYAVNITASDSVEGAKTFANEYGFTFPVLMDVEAEVAKKYQISPIPTTYFINKEGIIVDKLLGLTDPDSLDNKFKQLIQ</sequence>
<dbReference type="Pfam" id="PF00578">
    <property type="entry name" value="AhpC-TSA"/>
    <property type="match status" value="1"/>
</dbReference>
<gene>
    <name evidence="3" type="ORF">G9U52_26130</name>
</gene>
<evidence type="ECO:0000313" key="4">
    <source>
        <dbReference type="Proteomes" id="UP001165962"/>
    </source>
</evidence>
<dbReference type="Gene3D" id="3.40.30.10">
    <property type="entry name" value="Glutaredoxin"/>
    <property type="match status" value="1"/>
</dbReference>
<dbReference type="CDD" id="cd02966">
    <property type="entry name" value="TlpA_like_family"/>
    <property type="match status" value="1"/>
</dbReference>
<dbReference type="SUPFAM" id="SSF52833">
    <property type="entry name" value="Thioredoxin-like"/>
    <property type="match status" value="1"/>
</dbReference>
<dbReference type="InterPro" id="IPR036249">
    <property type="entry name" value="Thioredoxin-like_sf"/>
</dbReference>
<dbReference type="EMBL" id="JAAOIW010000011">
    <property type="protein sequence ID" value="NHN33294.1"/>
    <property type="molecule type" value="Genomic_DNA"/>
</dbReference>
<dbReference type="PROSITE" id="PS51352">
    <property type="entry name" value="THIOREDOXIN_2"/>
    <property type="match status" value="1"/>
</dbReference>
<dbReference type="InterPro" id="IPR013766">
    <property type="entry name" value="Thioredoxin_domain"/>
</dbReference>
<dbReference type="RefSeq" id="WP_166153596.1">
    <property type="nucleotide sequence ID" value="NZ_JAAOIW010000011.1"/>
</dbReference>
<evidence type="ECO:0000256" key="1">
    <source>
        <dbReference type="ARBA" id="ARBA00023157"/>
    </source>
</evidence>
<comment type="caution">
    <text evidence="3">The sequence shown here is derived from an EMBL/GenBank/DDBJ whole genome shotgun (WGS) entry which is preliminary data.</text>
</comment>
<dbReference type="InterPro" id="IPR050553">
    <property type="entry name" value="Thioredoxin_ResA/DsbE_sf"/>
</dbReference>
<accession>A0ABX0JGC7</accession>
<protein>
    <submittedName>
        <fullName evidence="3">TlpA family protein disulfide reductase</fullName>
    </submittedName>
</protein>
<dbReference type="PROSITE" id="PS00194">
    <property type="entry name" value="THIOREDOXIN_1"/>
    <property type="match status" value="1"/>
</dbReference>
<evidence type="ECO:0000259" key="2">
    <source>
        <dbReference type="PROSITE" id="PS51352"/>
    </source>
</evidence>
<dbReference type="InterPro" id="IPR017937">
    <property type="entry name" value="Thioredoxin_CS"/>
</dbReference>
<dbReference type="Proteomes" id="UP001165962">
    <property type="component" value="Unassembled WGS sequence"/>
</dbReference>
<dbReference type="InterPro" id="IPR000866">
    <property type="entry name" value="AhpC/TSA"/>
</dbReference>
<reference evidence="3" key="1">
    <citation type="submission" date="2020-03" db="EMBL/GenBank/DDBJ databases">
        <title>Draft sequencing of Paenibacilllus sp. S3N08.</title>
        <authorList>
            <person name="Kim D.-U."/>
        </authorList>
    </citation>
    <scope>NUCLEOTIDE SEQUENCE</scope>
    <source>
        <strain evidence="3">S3N08</strain>
    </source>
</reference>
<name>A0ABX0JGC7_9BACL</name>
<keyword evidence="4" id="KW-1185">Reference proteome</keyword>
<evidence type="ECO:0000313" key="3">
    <source>
        <dbReference type="EMBL" id="NHN33294.1"/>
    </source>
</evidence>
<proteinExistence type="predicted"/>
<feature type="domain" description="Thioredoxin" evidence="2">
    <location>
        <begin position="31"/>
        <end position="170"/>
    </location>
</feature>
<dbReference type="PANTHER" id="PTHR42852">
    <property type="entry name" value="THIOL:DISULFIDE INTERCHANGE PROTEIN DSBE"/>
    <property type="match status" value="1"/>
</dbReference>
<organism evidence="3 4">
    <name type="scientific">Paenibacillus agricola</name>
    <dbReference type="NCBI Taxonomy" id="2716264"/>
    <lineage>
        <taxon>Bacteria</taxon>
        <taxon>Bacillati</taxon>
        <taxon>Bacillota</taxon>
        <taxon>Bacilli</taxon>
        <taxon>Bacillales</taxon>
        <taxon>Paenibacillaceae</taxon>
        <taxon>Paenibacillus</taxon>
    </lineage>
</organism>
<keyword evidence="1" id="KW-1015">Disulfide bond</keyword>
<dbReference type="PANTHER" id="PTHR42852:SF1">
    <property type="entry name" value="THIOREDOXIN-LIKE PROTEIN YNEN"/>
    <property type="match status" value="1"/>
</dbReference>